<dbReference type="SUPFAM" id="SSF56784">
    <property type="entry name" value="HAD-like"/>
    <property type="match status" value="1"/>
</dbReference>
<keyword evidence="4" id="KW-0479">Metal-binding</keyword>
<dbReference type="GO" id="GO:0016787">
    <property type="term" value="F:hydrolase activity"/>
    <property type="evidence" value="ECO:0007669"/>
    <property type="project" value="UniProtKB-KW"/>
</dbReference>
<dbReference type="Proteomes" id="UP000198520">
    <property type="component" value="Unassembled WGS sequence"/>
</dbReference>
<dbReference type="Pfam" id="PF00702">
    <property type="entry name" value="Hydrolase"/>
    <property type="match status" value="1"/>
</dbReference>
<dbReference type="InterPro" id="IPR023214">
    <property type="entry name" value="HAD_sf"/>
</dbReference>
<evidence type="ECO:0000256" key="3">
    <source>
        <dbReference type="ARBA" id="ARBA00022553"/>
    </source>
</evidence>
<organism evidence="11 12">
    <name type="scientific">Flavimobilis marinus</name>
    <dbReference type="NCBI Taxonomy" id="285351"/>
    <lineage>
        <taxon>Bacteria</taxon>
        <taxon>Bacillati</taxon>
        <taxon>Actinomycetota</taxon>
        <taxon>Actinomycetes</taxon>
        <taxon>Micrococcales</taxon>
        <taxon>Jonesiaceae</taxon>
        <taxon>Flavimobilis</taxon>
    </lineage>
</organism>
<dbReference type="InterPro" id="IPR006439">
    <property type="entry name" value="HAD-SF_hydro_IA"/>
</dbReference>
<comment type="similarity">
    <text evidence="2">Belongs to the HAD-like hydrolase superfamily. CbbY/CbbZ/Gph/YieH family.</text>
</comment>
<evidence type="ECO:0000256" key="6">
    <source>
        <dbReference type="ARBA" id="ARBA00023235"/>
    </source>
</evidence>
<dbReference type="EMBL" id="FONZ01000004">
    <property type="protein sequence ID" value="SFF27850.1"/>
    <property type="molecule type" value="Genomic_DNA"/>
</dbReference>
<dbReference type="RefSeq" id="WP_177191357.1">
    <property type="nucleotide sequence ID" value="NZ_BNAN01000004.1"/>
</dbReference>
<dbReference type="Gene3D" id="3.40.50.1000">
    <property type="entry name" value="HAD superfamily/HAD-like"/>
    <property type="match status" value="1"/>
</dbReference>
<dbReference type="NCBIfam" id="TIGR01509">
    <property type="entry name" value="HAD-SF-IA-v3"/>
    <property type="match status" value="1"/>
</dbReference>
<accession>A0A1I2HEW7</accession>
<dbReference type="EC" id="5.4.2.6" evidence="9"/>
<reference evidence="12" key="1">
    <citation type="submission" date="2016-10" db="EMBL/GenBank/DDBJ databases">
        <authorList>
            <person name="Varghese N."/>
            <person name="Submissions S."/>
        </authorList>
    </citation>
    <scope>NUCLEOTIDE SEQUENCE [LARGE SCALE GENOMIC DNA]</scope>
    <source>
        <strain evidence="12">DSM 19083</strain>
    </source>
</reference>
<dbReference type="InterPro" id="IPR051600">
    <property type="entry name" value="Beta-PGM-like"/>
</dbReference>
<evidence type="ECO:0000256" key="7">
    <source>
        <dbReference type="ARBA" id="ARBA00023277"/>
    </source>
</evidence>
<evidence type="ECO:0000256" key="4">
    <source>
        <dbReference type="ARBA" id="ARBA00022723"/>
    </source>
</evidence>
<keyword evidence="6" id="KW-0413">Isomerase</keyword>
<dbReference type="NCBIfam" id="TIGR02009">
    <property type="entry name" value="PGMB-YQAB-SF"/>
    <property type="match status" value="1"/>
</dbReference>
<dbReference type="AlphaFoldDB" id="A0A1I2HEW7"/>
<evidence type="ECO:0000313" key="11">
    <source>
        <dbReference type="EMBL" id="SFF27850.1"/>
    </source>
</evidence>
<dbReference type="GO" id="GO:0046872">
    <property type="term" value="F:metal ion binding"/>
    <property type="evidence" value="ECO:0007669"/>
    <property type="project" value="UniProtKB-KW"/>
</dbReference>
<protein>
    <recommendedName>
        <fullName evidence="10">Beta-phosphoglucomutase</fullName>
        <ecNumber evidence="9">5.4.2.6</ecNumber>
    </recommendedName>
</protein>
<evidence type="ECO:0000256" key="1">
    <source>
        <dbReference type="ARBA" id="ARBA00001946"/>
    </source>
</evidence>
<dbReference type="CDD" id="cd07505">
    <property type="entry name" value="HAD_BPGM-like"/>
    <property type="match status" value="1"/>
</dbReference>
<evidence type="ECO:0000256" key="9">
    <source>
        <dbReference type="ARBA" id="ARBA00044968"/>
    </source>
</evidence>
<keyword evidence="5" id="KW-0460">Magnesium</keyword>
<keyword evidence="11" id="KW-0378">Hydrolase</keyword>
<dbReference type="SFLD" id="SFLDS00003">
    <property type="entry name" value="Haloacid_Dehalogenase"/>
    <property type="match status" value="1"/>
</dbReference>
<dbReference type="STRING" id="285351.SAMN04488035_2263"/>
<dbReference type="InterPro" id="IPR010976">
    <property type="entry name" value="B-phosphoglucomutase_hydrolase"/>
</dbReference>
<dbReference type="PANTHER" id="PTHR46193:SF18">
    <property type="entry name" value="HEXITOL PHOSPHATASE B"/>
    <property type="match status" value="1"/>
</dbReference>
<name>A0A1I2HEW7_9MICO</name>
<evidence type="ECO:0000256" key="8">
    <source>
        <dbReference type="ARBA" id="ARBA00044926"/>
    </source>
</evidence>
<sequence>MNRGPLGLPPQVRACLFDLDGVLTRTATVHNVAWTQTFDTYLAELRGTPPTASGQADLTAAALDLDPDLALAGLDPTDLRPFDPVEDYARYVDGKRRPDGVRDFLASRGIVLPEGNPDDAPGTETVHGIGNRKNELVLELIARDGVEVFEGSVRYLREAAAAGLRRAVVSSSSNTVLVLDVSGLGELLEVRVDGVVARERALPGKPAPDTFLAAARELGVTPAECAVFEDAQAGVAAGRAGGFGYVVGVDRLDQADALREAGADVVVTDLAELLDAAR</sequence>
<gene>
    <name evidence="11" type="ORF">SAMN04488035_2263</name>
</gene>
<comment type="catalytic activity">
    <reaction evidence="8">
        <text>beta-D-glucose 1-phosphate = beta-D-glucose 6-phosphate</text>
        <dbReference type="Rhea" id="RHEA:20113"/>
        <dbReference type="ChEBI" id="CHEBI:57684"/>
        <dbReference type="ChEBI" id="CHEBI:58247"/>
        <dbReference type="EC" id="5.4.2.6"/>
    </reaction>
</comment>
<evidence type="ECO:0000256" key="2">
    <source>
        <dbReference type="ARBA" id="ARBA00006171"/>
    </source>
</evidence>
<dbReference type="InterPro" id="IPR036412">
    <property type="entry name" value="HAD-like_sf"/>
</dbReference>
<evidence type="ECO:0000256" key="10">
    <source>
        <dbReference type="ARBA" id="ARBA00044991"/>
    </source>
</evidence>
<evidence type="ECO:0000256" key="5">
    <source>
        <dbReference type="ARBA" id="ARBA00022842"/>
    </source>
</evidence>
<keyword evidence="3" id="KW-0597">Phosphoprotein</keyword>
<evidence type="ECO:0000313" key="12">
    <source>
        <dbReference type="Proteomes" id="UP000198520"/>
    </source>
</evidence>
<proteinExistence type="inferred from homology"/>
<keyword evidence="12" id="KW-1185">Reference proteome</keyword>
<comment type="cofactor">
    <cofactor evidence="1">
        <name>Mg(2+)</name>
        <dbReference type="ChEBI" id="CHEBI:18420"/>
    </cofactor>
</comment>
<dbReference type="SFLD" id="SFLDG01129">
    <property type="entry name" value="C1.5:_HAD__Beta-PGM__Phosphata"/>
    <property type="match status" value="1"/>
</dbReference>
<keyword evidence="7" id="KW-0119">Carbohydrate metabolism</keyword>
<dbReference type="GO" id="GO:0008801">
    <property type="term" value="F:beta-phosphoglucomutase activity"/>
    <property type="evidence" value="ECO:0007669"/>
    <property type="project" value="UniProtKB-EC"/>
</dbReference>
<dbReference type="PANTHER" id="PTHR46193">
    <property type="entry name" value="6-PHOSPHOGLUCONATE PHOSPHATASE"/>
    <property type="match status" value="1"/>
</dbReference>
<dbReference type="Gene3D" id="1.10.150.240">
    <property type="entry name" value="Putative phosphatase, domain 2"/>
    <property type="match status" value="1"/>
</dbReference>
<dbReference type="InterPro" id="IPR023198">
    <property type="entry name" value="PGP-like_dom2"/>
</dbReference>